<dbReference type="PANTHER" id="PTHR33794">
    <property type="entry name" value="BACILLOLYSIN"/>
    <property type="match status" value="1"/>
</dbReference>
<comment type="similarity">
    <text evidence="1 10">Belongs to the peptidase M4 family.</text>
</comment>
<reference evidence="14" key="1">
    <citation type="journal article" date="2014" name="Int. J. Syst. Evol. Microbiol.">
        <title>Complete genome sequence of Corynebacterium casei LMG S-19264T (=DSM 44701T), isolated from a smear-ripened cheese.</title>
        <authorList>
            <consortium name="US DOE Joint Genome Institute (JGI-PGF)"/>
            <person name="Walter F."/>
            <person name="Albersmeier A."/>
            <person name="Kalinowski J."/>
            <person name="Ruckert C."/>
        </authorList>
    </citation>
    <scope>NUCLEOTIDE SEQUENCE</scope>
    <source>
        <strain evidence="14">JCM 13919</strain>
    </source>
</reference>
<feature type="domain" description="Peptidase M4" evidence="11">
    <location>
        <begin position="222"/>
        <end position="383"/>
    </location>
</feature>
<dbReference type="InterPro" id="IPR013856">
    <property type="entry name" value="Peptidase_M4_domain"/>
</dbReference>
<evidence type="ECO:0000313" key="15">
    <source>
        <dbReference type="Proteomes" id="UP000630149"/>
    </source>
</evidence>
<evidence type="ECO:0000256" key="9">
    <source>
        <dbReference type="PIRSR" id="PIRSR623612-1"/>
    </source>
</evidence>
<dbReference type="Gene3D" id="3.10.450.40">
    <property type="match status" value="1"/>
</dbReference>
<comment type="cofactor">
    <cofactor evidence="10">
        <name>Zn(2+)</name>
        <dbReference type="ChEBI" id="CHEBI:29105"/>
    </cofactor>
</comment>
<comment type="function">
    <text evidence="10">Extracellular zinc metalloprotease.</text>
</comment>
<dbReference type="Pfam" id="PF02868">
    <property type="entry name" value="Peptidase_M4_C"/>
    <property type="match status" value="1"/>
</dbReference>
<evidence type="ECO:0000256" key="8">
    <source>
        <dbReference type="ARBA" id="ARBA00023145"/>
    </source>
</evidence>
<dbReference type="Gene3D" id="3.10.170.10">
    <property type="match status" value="1"/>
</dbReference>
<keyword evidence="3" id="KW-0479">Metal-binding</keyword>
<evidence type="ECO:0000259" key="12">
    <source>
        <dbReference type="Pfam" id="PF02868"/>
    </source>
</evidence>
<dbReference type="Gene3D" id="1.10.390.10">
    <property type="entry name" value="Neutral Protease Domain 2"/>
    <property type="match status" value="1"/>
</dbReference>
<reference evidence="14" key="2">
    <citation type="submission" date="2020-09" db="EMBL/GenBank/DDBJ databases">
        <authorList>
            <person name="Sun Q."/>
            <person name="Ohkuma M."/>
        </authorList>
    </citation>
    <scope>NUCLEOTIDE SEQUENCE</scope>
    <source>
        <strain evidence="14">JCM 13919</strain>
    </source>
</reference>
<feature type="active site" description="Proton donor" evidence="9">
    <location>
        <position position="461"/>
    </location>
</feature>
<evidence type="ECO:0000256" key="5">
    <source>
        <dbReference type="ARBA" id="ARBA00022801"/>
    </source>
</evidence>
<proteinExistence type="inferred from homology"/>
<evidence type="ECO:0000313" key="14">
    <source>
        <dbReference type="EMBL" id="GGI86419.1"/>
    </source>
</evidence>
<comment type="caution">
    <text evidence="14">The sequence shown here is derived from an EMBL/GenBank/DDBJ whole genome shotgun (WGS) entry which is preliminary data.</text>
</comment>
<dbReference type="Pfam" id="PF07504">
    <property type="entry name" value="FTP"/>
    <property type="match status" value="1"/>
</dbReference>
<dbReference type="CDD" id="cd09597">
    <property type="entry name" value="M4_TLP"/>
    <property type="match status" value="1"/>
</dbReference>
<keyword evidence="4" id="KW-0732">Signal</keyword>
<dbReference type="RefSeq" id="WP_131776794.1">
    <property type="nucleotide sequence ID" value="NZ_BMOB01000005.1"/>
</dbReference>
<evidence type="ECO:0000256" key="10">
    <source>
        <dbReference type="RuleBase" id="RU366073"/>
    </source>
</evidence>
<dbReference type="NCBIfam" id="NF045902">
    <property type="entry name" value="MetaloprotProALeg"/>
    <property type="match status" value="1"/>
</dbReference>
<name>A0A917JV25_9GAMM</name>
<dbReference type="InterPro" id="IPR023612">
    <property type="entry name" value="Peptidase_M4"/>
</dbReference>
<evidence type="ECO:0000256" key="6">
    <source>
        <dbReference type="ARBA" id="ARBA00022833"/>
    </source>
</evidence>
<dbReference type="GO" id="GO:0046872">
    <property type="term" value="F:metal ion binding"/>
    <property type="evidence" value="ECO:0007669"/>
    <property type="project" value="UniProtKB-UniRule"/>
</dbReference>
<keyword evidence="2 10" id="KW-0645">Protease</keyword>
<dbReference type="Pfam" id="PF01447">
    <property type="entry name" value="Peptidase_M4"/>
    <property type="match status" value="1"/>
</dbReference>
<keyword evidence="8" id="KW-0865">Zymogen</keyword>
<evidence type="ECO:0000259" key="13">
    <source>
        <dbReference type="Pfam" id="PF07504"/>
    </source>
</evidence>
<dbReference type="EMBL" id="BMOB01000005">
    <property type="protein sequence ID" value="GGI86419.1"/>
    <property type="molecule type" value="Genomic_DNA"/>
</dbReference>
<keyword evidence="10" id="KW-0964">Secreted</keyword>
<dbReference type="Gene3D" id="3.10.450.490">
    <property type="match status" value="1"/>
</dbReference>
<evidence type="ECO:0000256" key="1">
    <source>
        <dbReference type="ARBA" id="ARBA00009388"/>
    </source>
</evidence>
<keyword evidence="15" id="KW-1185">Reference proteome</keyword>
<feature type="active site" evidence="9">
    <location>
        <position position="376"/>
    </location>
</feature>
<organism evidence="14 15">
    <name type="scientific">Legionella impletisoli</name>
    <dbReference type="NCBI Taxonomy" id="343510"/>
    <lineage>
        <taxon>Bacteria</taxon>
        <taxon>Pseudomonadati</taxon>
        <taxon>Pseudomonadota</taxon>
        <taxon>Gammaproteobacteria</taxon>
        <taxon>Legionellales</taxon>
        <taxon>Legionellaceae</taxon>
        <taxon>Legionella</taxon>
    </lineage>
</organism>
<dbReference type="GO" id="GO:0005576">
    <property type="term" value="C:extracellular region"/>
    <property type="evidence" value="ECO:0007669"/>
    <property type="project" value="UniProtKB-SubCell"/>
</dbReference>
<dbReference type="Proteomes" id="UP000630149">
    <property type="component" value="Unassembled WGS sequence"/>
</dbReference>
<keyword evidence="6 10" id="KW-0862">Zinc</keyword>
<accession>A0A917JV25</accession>
<dbReference type="InterPro" id="IPR050728">
    <property type="entry name" value="Zinc_Metalloprotease_M4"/>
</dbReference>
<dbReference type="OrthoDB" id="5378341at2"/>
<dbReference type="InterPro" id="IPR011096">
    <property type="entry name" value="FTP_domain"/>
</dbReference>
<sequence length="546" mass="61873">MSTKLVNFISICSVSFSSSIFSAQPVLLGDESPKNLQKDFQWFQPSIKQLTATNVNTIQVMKERVDENQVKHIRIQQKYHGFPVFGGHGVIHSEQAVKGFAAVLSQDTTKMNGTLFKGLENELGKPSLEFQANAQKALEQFKTRYKEQNISEEEVIPLVYIDQDHKAYWAYQVSILVHYKDKIPARPTAILRADNFTPFIEWNEIKTLSKAYGLGFGGNHKTSKYEFGNGKPLLHITRDRELEVCFMENEGVRVVDLNHSYGSFSNAPMKFNCPNPDPVRRNAYWTGYHGDGYDMENGAFSPINDAMYAGQVINNMYQRWFGLNALTQDNEPMQIIMRVHYGEGYENAFWDGKQMTFGDGRSMMYPLVSLGVGAHEISHGFTEQHSGLRYYGQSGGMNESFSDMAAQAAEYYSLRKSSWEIGGEIMKTESGIHALRYMDLPSQDGRSIDKAYQYRDGLDVHYSSGVYNRLFYLIANTRGWNPHKAFHVMVKANMDYWTPSTNFEEGGCGVINAAYDLGYSPDDIKQSLDEVAISYQNCSIVSFKVA</sequence>
<dbReference type="AlphaFoldDB" id="A0A917JV25"/>
<dbReference type="GO" id="GO:0006508">
    <property type="term" value="P:proteolysis"/>
    <property type="evidence" value="ECO:0007669"/>
    <property type="project" value="UniProtKB-KW"/>
</dbReference>
<evidence type="ECO:0000259" key="11">
    <source>
        <dbReference type="Pfam" id="PF01447"/>
    </source>
</evidence>
<dbReference type="SUPFAM" id="SSF55486">
    <property type="entry name" value="Metalloproteases ('zincins'), catalytic domain"/>
    <property type="match status" value="1"/>
</dbReference>
<evidence type="ECO:0000256" key="3">
    <source>
        <dbReference type="ARBA" id="ARBA00022723"/>
    </source>
</evidence>
<protein>
    <recommendedName>
        <fullName evidence="10">Neutral metalloproteinase</fullName>
        <ecNumber evidence="10">3.4.24.-</ecNumber>
    </recommendedName>
</protein>
<comment type="subcellular location">
    <subcellularLocation>
        <location evidence="10">Secreted</location>
    </subcellularLocation>
</comment>
<feature type="domain" description="Peptidase M4 C-terminal" evidence="12">
    <location>
        <begin position="386"/>
        <end position="532"/>
    </location>
</feature>
<dbReference type="PANTHER" id="PTHR33794:SF1">
    <property type="entry name" value="BACILLOLYSIN"/>
    <property type="match status" value="1"/>
</dbReference>
<evidence type="ECO:0000256" key="4">
    <source>
        <dbReference type="ARBA" id="ARBA00022729"/>
    </source>
</evidence>
<dbReference type="EC" id="3.4.24.-" evidence="10"/>
<dbReference type="InterPro" id="IPR001570">
    <property type="entry name" value="Peptidase_M4_C_domain"/>
</dbReference>
<dbReference type="PRINTS" id="PR00730">
    <property type="entry name" value="THERMOLYSIN"/>
</dbReference>
<dbReference type="GO" id="GO:0004222">
    <property type="term" value="F:metalloendopeptidase activity"/>
    <property type="evidence" value="ECO:0007669"/>
    <property type="project" value="UniProtKB-UniRule"/>
</dbReference>
<evidence type="ECO:0000256" key="2">
    <source>
        <dbReference type="ARBA" id="ARBA00022670"/>
    </source>
</evidence>
<dbReference type="InterPro" id="IPR027268">
    <property type="entry name" value="Peptidase_M4/M1_CTD_sf"/>
</dbReference>
<feature type="domain" description="FTP" evidence="13">
    <location>
        <begin position="58"/>
        <end position="92"/>
    </location>
</feature>
<gene>
    <name evidence="14" type="ORF">GCM10007966_13830</name>
</gene>
<evidence type="ECO:0000256" key="7">
    <source>
        <dbReference type="ARBA" id="ARBA00023049"/>
    </source>
</evidence>
<keyword evidence="5 10" id="KW-0378">Hydrolase</keyword>
<keyword evidence="7 10" id="KW-0482">Metalloprotease</keyword>